<evidence type="ECO:0000313" key="3">
    <source>
        <dbReference type="Proteomes" id="UP001328107"/>
    </source>
</evidence>
<comment type="caution">
    <text evidence="2">The sequence shown here is derived from an EMBL/GenBank/DDBJ whole genome shotgun (WGS) entry which is preliminary data.</text>
</comment>
<keyword evidence="3" id="KW-1185">Reference proteome</keyword>
<dbReference type="AlphaFoldDB" id="A0AAN5CWW9"/>
<accession>A0AAN5CWW9</accession>
<feature type="non-terminal residue" evidence="2">
    <location>
        <position position="160"/>
    </location>
</feature>
<proteinExistence type="predicted"/>
<dbReference type="Proteomes" id="UP001328107">
    <property type="component" value="Unassembled WGS sequence"/>
</dbReference>
<reference evidence="3" key="1">
    <citation type="submission" date="2022-10" db="EMBL/GenBank/DDBJ databases">
        <title>Genome assembly of Pristionchus species.</title>
        <authorList>
            <person name="Yoshida K."/>
            <person name="Sommer R.J."/>
        </authorList>
    </citation>
    <scope>NUCLEOTIDE SEQUENCE [LARGE SCALE GENOMIC DNA]</scope>
    <source>
        <strain evidence="3">RS5460</strain>
    </source>
</reference>
<dbReference type="EMBL" id="BTRK01000005">
    <property type="protein sequence ID" value="GMR51805.1"/>
    <property type="molecule type" value="Genomic_DNA"/>
</dbReference>
<organism evidence="2 3">
    <name type="scientific">Pristionchus mayeri</name>
    <dbReference type="NCBI Taxonomy" id="1317129"/>
    <lineage>
        <taxon>Eukaryota</taxon>
        <taxon>Metazoa</taxon>
        <taxon>Ecdysozoa</taxon>
        <taxon>Nematoda</taxon>
        <taxon>Chromadorea</taxon>
        <taxon>Rhabditida</taxon>
        <taxon>Rhabditina</taxon>
        <taxon>Diplogasteromorpha</taxon>
        <taxon>Diplogasteroidea</taxon>
        <taxon>Neodiplogasteridae</taxon>
        <taxon>Pristionchus</taxon>
    </lineage>
</organism>
<gene>
    <name evidence="2" type="ORF">PMAYCL1PPCAC_22000</name>
</gene>
<feature type="region of interest" description="Disordered" evidence="1">
    <location>
        <begin position="1"/>
        <end position="25"/>
    </location>
</feature>
<protein>
    <recommendedName>
        <fullName evidence="4">F-box domain-containing protein</fullName>
    </recommendedName>
</protein>
<evidence type="ECO:0008006" key="4">
    <source>
        <dbReference type="Google" id="ProtNLM"/>
    </source>
</evidence>
<evidence type="ECO:0000256" key="1">
    <source>
        <dbReference type="SAM" id="MobiDB-lite"/>
    </source>
</evidence>
<sequence length="160" mass="18437">MKNLGSSDSSLQLPKQNSGNQMPVNEDRPARVISFTSKLTEFLNWFTEWKDAFCRFLRPNIYTRKIDGPATLPEFPSWESLPYPASHRIFYHLLADEECTDLSNLAKVSTHFRTEVKKFIENNKPGIKFVKLSKCYGSISITYGNRMLAMLVKIHLYPAN</sequence>
<evidence type="ECO:0000313" key="2">
    <source>
        <dbReference type="EMBL" id="GMR51805.1"/>
    </source>
</evidence>
<feature type="compositionally biased region" description="Polar residues" evidence="1">
    <location>
        <begin position="1"/>
        <end position="23"/>
    </location>
</feature>
<name>A0AAN5CWW9_9BILA</name>